<dbReference type="GO" id="GO:0003700">
    <property type="term" value="F:DNA-binding transcription factor activity"/>
    <property type="evidence" value="ECO:0007669"/>
    <property type="project" value="InterPro"/>
</dbReference>
<dbReference type="Gene3D" id="1.10.10.10">
    <property type="entry name" value="Winged helix-like DNA-binding domain superfamily/Winged helix DNA-binding domain"/>
    <property type="match status" value="1"/>
</dbReference>
<name>A0A366M6F1_9ACTN</name>
<keyword evidence="1" id="KW-0805">Transcription regulation</keyword>
<organism evidence="6 7">
    <name type="scientific">Spongiactinospora rosea</name>
    <dbReference type="NCBI Taxonomy" id="2248750"/>
    <lineage>
        <taxon>Bacteria</taxon>
        <taxon>Bacillati</taxon>
        <taxon>Actinomycetota</taxon>
        <taxon>Actinomycetes</taxon>
        <taxon>Streptosporangiales</taxon>
        <taxon>Streptosporangiaceae</taxon>
        <taxon>Spongiactinospora</taxon>
    </lineage>
</organism>
<dbReference type="OrthoDB" id="9816161at2"/>
<dbReference type="PRINTS" id="PR00035">
    <property type="entry name" value="HTHGNTR"/>
</dbReference>
<reference evidence="6 7" key="1">
    <citation type="submission" date="2018-06" db="EMBL/GenBank/DDBJ databases">
        <title>Sphaerisporangium craniellae sp. nov., isolated from a marine sponge in the South China Sea.</title>
        <authorList>
            <person name="Li L."/>
        </authorList>
    </citation>
    <scope>NUCLEOTIDE SEQUENCE [LARGE SCALE GENOMIC DNA]</scope>
    <source>
        <strain evidence="6 7">LHW63015</strain>
    </source>
</reference>
<sequence>MSMPLRPVSTVSALADALRARVLSGEIEPGTALPEQEIAAAYGVARPTVREALAALAHEGLLRRERNRSAHVPVVSAEDLADLMFVRRPLEELMATALAGRRVAEAEAALERMAELPPGSPWGHVVAEHMALHQALIVAVGSPRLERLYGTLAAETRLGLVRLRRVYDEDRAALIAEHRDLLDAIAAGPAEAARAAVRAHLDHSWGDHTPDHAEGQGAGHAPGVLADRSQGHFEEHA</sequence>
<dbReference type="Gene3D" id="1.20.120.530">
    <property type="entry name" value="GntR ligand-binding domain-like"/>
    <property type="match status" value="1"/>
</dbReference>
<evidence type="ECO:0000256" key="4">
    <source>
        <dbReference type="SAM" id="MobiDB-lite"/>
    </source>
</evidence>
<keyword evidence="3" id="KW-0804">Transcription</keyword>
<dbReference type="SUPFAM" id="SSF46785">
    <property type="entry name" value="Winged helix' DNA-binding domain"/>
    <property type="match status" value="1"/>
</dbReference>
<dbReference type="PROSITE" id="PS50949">
    <property type="entry name" value="HTH_GNTR"/>
    <property type="match status" value="1"/>
</dbReference>
<evidence type="ECO:0000256" key="1">
    <source>
        <dbReference type="ARBA" id="ARBA00023015"/>
    </source>
</evidence>
<dbReference type="InterPro" id="IPR036388">
    <property type="entry name" value="WH-like_DNA-bd_sf"/>
</dbReference>
<evidence type="ECO:0000259" key="5">
    <source>
        <dbReference type="PROSITE" id="PS50949"/>
    </source>
</evidence>
<evidence type="ECO:0000313" key="6">
    <source>
        <dbReference type="EMBL" id="RBQ21755.1"/>
    </source>
</evidence>
<dbReference type="PANTHER" id="PTHR43537">
    <property type="entry name" value="TRANSCRIPTIONAL REGULATOR, GNTR FAMILY"/>
    <property type="match status" value="1"/>
</dbReference>
<gene>
    <name evidence="6" type="ORF">DP939_03420</name>
</gene>
<keyword evidence="7" id="KW-1185">Reference proteome</keyword>
<dbReference type="SMART" id="SM00895">
    <property type="entry name" value="FCD"/>
    <property type="match status" value="1"/>
</dbReference>
<dbReference type="SUPFAM" id="SSF48008">
    <property type="entry name" value="GntR ligand-binding domain-like"/>
    <property type="match status" value="1"/>
</dbReference>
<accession>A0A366M6F1</accession>
<evidence type="ECO:0000256" key="3">
    <source>
        <dbReference type="ARBA" id="ARBA00023163"/>
    </source>
</evidence>
<comment type="caution">
    <text evidence="6">The sequence shown here is derived from an EMBL/GenBank/DDBJ whole genome shotgun (WGS) entry which is preliminary data.</text>
</comment>
<keyword evidence="2" id="KW-0238">DNA-binding</keyword>
<dbReference type="Proteomes" id="UP000253303">
    <property type="component" value="Unassembled WGS sequence"/>
</dbReference>
<dbReference type="Pfam" id="PF00392">
    <property type="entry name" value="GntR"/>
    <property type="match status" value="1"/>
</dbReference>
<feature type="domain" description="HTH gntR-type" evidence="5">
    <location>
        <begin position="8"/>
        <end position="75"/>
    </location>
</feature>
<feature type="compositionally biased region" description="Basic and acidic residues" evidence="4">
    <location>
        <begin position="204"/>
        <end position="214"/>
    </location>
</feature>
<dbReference type="AlphaFoldDB" id="A0A366M6F1"/>
<feature type="region of interest" description="Disordered" evidence="4">
    <location>
        <begin position="204"/>
        <end position="237"/>
    </location>
</feature>
<proteinExistence type="predicted"/>
<dbReference type="CDD" id="cd07377">
    <property type="entry name" value="WHTH_GntR"/>
    <property type="match status" value="1"/>
</dbReference>
<dbReference type="SMART" id="SM00345">
    <property type="entry name" value="HTH_GNTR"/>
    <property type="match status" value="1"/>
</dbReference>
<dbReference type="PANTHER" id="PTHR43537:SF44">
    <property type="entry name" value="GNTR FAMILY REGULATORY PROTEIN"/>
    <property type="match status" value="1"/>
</dbReference>
<dbReference type="InterPro" id="IPR011711">
    <property type="entry name" value="GntR_C"/>
</dbReference>
<dbReference type="GO" id="GO:0003677">
    <property type="term" value="F:DNA binding"/>
    <property type="evidence" value="ECO:0007669"/>
    <property type="project" value="UniProtKB-KW"/>
</dbReference>
<dbReference type="InterPro" id="IPR036390">
    <property type="entry name" value="WH_DNA-bd_sf"/>
</dbReference>
<evidence type="ECO:0000313" key="7">
    <source>
        <dbReference type="Proteomes" id="UP000253303"/>
    </source>
</evidence>
<dbReference type="InterPro" id="IPR008920">
    <property type="entry name" value="TF_FadR/GntR_C"/>
</dbReference>
<evidence type="ECO:0000256" key="2">
    <source>
        <dbReference type="ARBA" id="ARBA00023125"/>
    </source>
</evidence>
<protein>
    <submittedName>
        <fullName evidence="6">GntR family transcriptional regulator</fullName>
    </submittedName>
</protein>
<dbReference type="EMBL" id="QMEY01000001">
    <property type="protein sequence ID" value="RBQ21755.1"/>
    <property type="molecule type" value="Genomic_DNA"/>
</dbReference>
<dbReference type="InterPro" id="IPR000524">
    <property type="entry name" value="Tscrpt_reg_HTH_GntR"/>
</dbReference>
<dbReference type="Pfam" id="PF07729">
    <property type="entry name" value="FCD"/>
    <property type="match status" value="1"/>
</dbReference>